<dbReference type="Proteomes" id="UP000176944">
    <property type="component" value="Chromosome"/>
</dbReference>
<reference evidence="1" key="2">
    <citation type="submission" date="2022-10" db="EMBL/GenBank/DDBJ databases">
        <authorList>
            <person name="Ngo T.-E."/>
        </authorList>
    </citation>
    <scope>NUCLEOTIDE SEQUENCE</scope>
    <source>
        <strain evidence="1">JHB</strain>
    </source>
</reference>
<reference evidence="1" key="1">
    <citation type="journal article" date="2017" name="Proc. Natl. Acad. Sci. U.S.A.">
        <title>Comparative genomics uncovers the prolific and distinctive metabolic potential of the cyanobacterial genus Moorea.</title>
        <authorList>
            <person name="Leao T."/>
            <person name="Castelao G."/>
            <person name="Korobeynikov A."/>
            <person name="Monroe E.A."/>
            <person name="Podell S."/>
            <person name="Glukhov E."/>
            <person name="Allen E.E."/>
            <person name="Gerwick W.H."/>
            <person name="Gerwick L."/>
        </authorList>
    </citation>
    <scope>NUCLEOTIDE SEQUENCE</scope>
    <source>
        <strain evidence="1">JHB</strain>
    </source>
</reference>
<dbReference type="AlphaFoldDB" id="A0A9Q9UWN6"/>
<accession>A0A9Q9UWN6</accession>
<organism evidence="1">
    <name type="scientific">Moorena producens (strain JHB)</name>
    <dbReference type="NCBI Taxonomy" id="1454205"/>
    <lineage>
        <taxon>Bacteria</taxon>
        <taxon>Bacillati</taxon>
        <taxon>Cyanobacteriota</taxon>
        <taxon>Cyanophyceae</taxon>
        <taxon>Coleofasciculales</taxon>
        <taxon>Coleofasciculaceae</taxon>
        <taxon>Moorena</taxon>
    </lineage>
</organism>
<dbReference type="EMBL" id="CP017708">
    <property type="protein sequence ID" value="WAN70084.1"/>
    <property type="molecule type" value="Genomic_DNA"/>
</dbReference>
<name>A0A9Q9UWN6_MOOP1</name>
<sequence length="76" mass="9045">MQKAKVKRVLRELASKKTLPHKCDKRKHSAVSRQPSALWQRLWPLATLCERRWDFTKMKRMLTSCFIQNLFGVAYP</sequence>
<proteinExistence type="predicted"/>
<gene>
    <name evidence="1" type="ORF">BJP36_39160</name>
</gene>
<protein>
    <submittedName>
        <fullName evidence="1">Uncharacterized protein</fullName>
    </submittedName>
</protein>
<evidence type="ECO:0000313" key="1">
    <source>
        <dbReference type="EMBL" id="WAN70084.1"/>
    </source>
</evidence>